<sequence>MDICGPDFARRARRSDAVAGRPASFVAVPATGDAVTDTMRLAADRGLAVVPRGGGSKLDWGSPPPGVDLLLDTRRLAGIRHHDVALMTAEISAGTPVRAAQAALALRGQRLAVDPPSPAATLGGMLALNETGPLRHRFGTAADQVNHLTYTTRDGRQQTSGGSGPAEIDGVILSAHVRLEPVPAARRWVAVPVTTPRDIHDLVRETLTLRLAPSAIEIDLPAAPQPGALAVLLEGDPPEVADRAARLQGALAAPAAPSPMPPLWWGRYPFGGSDVALRIEVPTADLQAAVFALRDVAGTPVPVRGAAGRGVVHAALPAALGWQRTERVLDALRGVLLARGGRCMAIAAPPEISAELDMASRQDLF</sequence>
<feature type="domain" description="FAD-binding PCMH-type" evidence="3">
    <location>
        <begin position="18"/>
        <end position="214"/>
    </location>
</feature>
<dbReference type="InterPro" id="IPR016166">
    <property type="entry name" value="FAD-bd_PCMH"/>
</dbReference>
<evidence type="ECO:0000256" key="2">
    <source>
        <dbReference type="ARBA" id="ARBA00022827"/>
    </source>
</evidence>
<protein>
    <recommendedName>
        <fullName evidence="3">FAD-binding PCMH-type domain-containing protein</fullName>
    </recommendedName>
</protein>
<dbReference type="InterPro" id="IPR016169">
    <property type="entry name" value="FAD-bd_PCMH_sub2"/>
</dbReference>
<dbReference type="GO" id="GO:0071949">
    <property type="term" value="F:FAD binding"/>
    <property type="evidence" value="ECO:0007669"/>
    <property type="project" value="InterPro"/>
</dbReference>
<name>A0A1K0GDJ6_9ACTN</name>
<dbReference type="InterPro" id="IPR006094">
    <property type="entry name" value="Oxid_FAD_bind_N"/>
</dbReference>
<dbReference type="PROSITE" id="PS51387">
    <property type="entry name" value="FAD_PCMH"/>
    <property type="match status" value="1"/>
</dbReference>
<dbReference type="InterPro" id="IPR016164">
    <property type="entry name" value="FAD-linked_Oxase-like_C"/>
</dbReference>
<dbReference type="Proteomes" id="UP000182486">
    <property type="component" value="Unassembled WGS sequence"/>
</dbReference>
<proteinExistence type="predicted"/>
<evidence type="ECO:0000313" key="4">
    <source>
        <dbReference type="EMBL" id="OJF15306.1"/>
    </source>
</evidence>
<comment type="caution">
    <text evidence="4">The sequence shown here is derived from an EMBL/GenBank/DDBJ whole genome shotgun (WGS) entry which is preliminary data.</text>
</comment>
<evidence type="ECO:0000313" key="5">
    <source>
        <dbReference type="Proteomes" id="UP000182486"/>
    </source>
</evidence>
<evidence type="ECO:0000259" key="3">
    <source>
        <dbReference type="PROSITE" id="PS51387"/>
    </source>
</evidence>
<reference evidence="4 5" key="1">
    <citation type="submission" date="2016-09" db="EMBL/GenBank/DDBJ databases">
        <title>Couchioplanes caeruleus draft genome sequence.</title>
        <authorList>
            <person name="Sheehan J."/>
            <person name="Caffrey P."/>
        </authorList>
    </citation>
    <scope>NUCLEOTIDE SEQUENCE [LARGE SCALE GENOMIC DNA]</scope>
    <source>
        <strain evidence="4 5">DSM 43634</strain>
    </source>
</reference>
<accession>A0A1K0GDJ6</accession>
<dbReference type="Pfam" id="PF01565">
    <property type="entry name" value="FAD_binding_4"/>
    <property type="match status" value="1"/>
</dbReference>
<dbReference type="Gene3D" id="3.30.465.10">
    <property type="match status" value="1"/>
</dbReference>
<evidence type="ECO:0000256" key="1">
    <source>
        <dbReference type="ARBA" id="ARBA00022630"/>
    </source>
</evidence>
<dbReference type="PANTHER" id="PTHR11748:SF103">
    <property type="entry name" value="GLYCOLATE OXIDASE SUBUNIT GLCE"/>
    <property type="match status" value="1"/>
</dbReference>
<gene>
    <name evidence="4" type="ORF">BG844_05370</name>
</gene>
<dbReference type="EMBL" id="MEIA01000059">
    <property type="protein sequence ID" value="OJF15306.1"/>
    <property type="molecule type" value="Genomic_DNA"/>
</dbReference>
<dbReference type="SUPFAM" id="SSF56176">
    <property type="entry name" value="FAD-binding/transporter-associated domain-like"/>
    <property type="match status" value="1"/>
</dbReference>
<dbReference type="GO" id="GO:0003824">
    <property type="term" value="F:catalytic activity"/>
    <property type="evidence" value="ECO:0007669"/>
    <property type="project" value="InterPro"/>
</dbReference>
<dbReference type="PANTHER" id="PTHR11748">
    <property type="entry name" value="D-LACTATE DEHYDROGENASE"/>
    <property type="match status" value="1"/>
</dbReference>
<keyword evidence="2" id="KW-0274">FAD</keyword>
<dbReference type="SUPFAM" id="SSF55103">
    <property type="entry name" value="FAD-linked oxidases, C-terminal domain"/>
    <property type="match status" value="1"/>
</dbReference>
<keyword evidence="1" id="KW-0285">Flavoprotein</keyword>
<dbReference type="InterPro" id="IPR036318">
    <property type="entry name" value="FAD-bd_PCMH-like_sf"/>
</dbReference>
<keyword evidence="5" id="KW-1185">Reference proteome</keyword>
<dbReference type="AlphaFoldDB" id="A0A1K0GDJ6"/>
<organism evidence="4 5">
    <name type="scientific">Couchioplanes caeruleus subsp. caeruleus</name>
    <dbReference type="NCBI Taxonomy" id="56427"/>
    <lineage>
        <taxon>Bacteria</taxon>
        <taxon>Bacillati</taxon>
        <taxon>Actinomycetota</taxon>
        <taxon>Actinomycetes</taxon>
        <taxon>Micromonosporales</taxon>
        <taxon>Micromonosporaceae</taxon>
        <taxon>Couchioplanes</taxon>
    </lineage>
</organism>